<proteinExistence type="predicted"/>
<dbReference type="Proteomes" id="UP000007347">
    <property type="component" value="Chromosome"/>
</dbReference>
<organism evidence="2 3">
    <name type="scientific">Desulfobacula toluolica (strain DSM 7467 / Tol2)</name>
    <dbReference type="NCBI Taxonomy" id="651182"/>
    <lineage>
        <taxon>Bacteria</taxon>
        <taxon>Pseudomonadati</taxon>
        <taxon>Thermodesulfobacteriota</taxon>
        <taxon>Desulfobacteria</taxon>
        <taxon>Desulfobacterales</taxon>
        <taxon>Desulfobacteraceae</taxon>
        <taxon>Desulfobacula</taxon>
    </lineage>
</organism>
<sequence>MVFFTKIMLTRQNFDNKLPEKQVIWSWADNDDFKTVIDLLMESGVPENDIGEMLFRYADQAIAENKLSTAIAILIFLAEALEDKSEAPPLLKKVGQLYALTSKYDKAREYYGKLPLTLENIKLCFETFIPLLDINGLLSLRDSIILRVNETSQKNIHSIINKILLNIYTFPDIFTSHADLFKKNIEHIKTNPPFSQNSKQYESFISFDSSQIPQPNIIKISDNFYTKKDGVWLKIPPSAYMTNETKKLIQNNLSIMVHCDSFESFFIFIDKIKTNEPQPIKFGCWVIVDFEVLRQMMHIIDFSPLNNCDFVIRFIDKNNLRSQLTHILLERKLPFIDRAIYISQDDPIFFSKHVLPILKDHRADIVYNIESYEQQLCKIFPDNYHDTVIQKIKTGQKLNILFFTSRFTTYLQYSTRDIAKGFRQLGHNTFIEIEDEDSSVSIRKDVCLENLINFKPDVIFSINNLRQSYPWIPKSIPFITWMQDLMPHIAGLKNPSIITDHDYIFSFSQDWIDNYFKNHTAFKNKKIHCLPVTVDTNIYHPISSCKKKYKVTSITHLVNPGLTFLPIIEGNTISEIKSEAEVFFLKQLVYELDHSSLAKVQQISSNSVDRKKIAEKVCQKIGIPINDTLLKLTNPRNDKNEFSRFTYHCLSLMKIKPILALITNNIDVRVFGRNWEKYPQFKNIAMGIADNGKALNKIINESCINLNSAATSFHMKVPEVMAAEGFLLTRRIPRCYDAMPITDFFDENKEIIFYEDEFDLVKKVNFFLKNKKIRNKLAKAAHNKFITCYGVDKAAQSILKIMKNKK</sequence>
<dbReference type="Pfam" id="PF13524">
    <property type="entry name" value="Glyco_trans_1_2"/>
    <property type="match status" value="1"/>
</dbReference>
<dbReference type="PATRIC" id="fig|651182.5.peg.4148"/>
<gene>
    <name evidence="2" type="ordered locus">TOL2_C35260</name>
</gene>
<keyword evidence="3" id="KW-1185">Reference proteome</keyword>
<accession>K0NNR2</accession>
<dbReference type="InterPro" id="IPR055259">
    <property type="entry name" value="YkvP/CgeB_Glyco_trans-like"/>
</dbReference>
<evidence type="ECO:0000313" key="2">
    <source>
        <dbReference type="EMBL" id="CCK81683.1"/>
    </source>
</evidence>
<reference evidence="2 3" key="1">
    <citation type="journal article" date="2013" name="Environ. Microbiol.">
        <title>Complete genome, catabolic sub-proteomes and key-metabolites of Desulfobacula toluolica Tol2, a marine, aromatic compound-degrading, sulfate-reducing bacterium.</title>
        <authorList>
            <person name="Wohlbrand L."/>
            <person name="Jacob J.H."/>
            <person name="Kube M."/>
            <person name="Mussmann M."/>
            <person name="Jarling R."/>
            <person name="Beck A."/>
            <person name="Amann R."/>
            <person name="Wilkes H."/>
            <person name="Reinhardt R."/>
            <person name="Rabus R."/>
        </authorList>
    </citation>
    <scope>NUCLEOTIDE SEQUENCE [LARGE SCALE GENOMIC DNA]</scope>
    <source>
        <strain evidence="3">DSM 7467 / Tol2</strain>
    </source>
</reference>
<evidence type="ECO:0000259" key="1">
    <source>
        <dbReference type="Pfam" id="PF13524"/>
    </source>
</evidence>
<feature type="domain" description="Spore protein YkvP/CgeB glycosyl transferase-like" evidence="1">
    <location>
        <begin position="664"/>
        <end position="799"/>
    </location>
</feature>
<protein>
    <recommendedName>
        <fullName evidence="1">Spore protein YkvP/CgeB glycosyl transferase-like domain-containing protein</fullName>
    </recommendedName>
</protein>
<evidence type="ECO:0000313" key="3">
    <source>
        <dbReference type="Proteomes" id="UP000007347"/>
    </source>
</evidence>
<name>K0NNR2_DESTT</name>
<dbReference type="HOGENOM" id="CLU_349428_0_0_7"/>
<dbReference type="EMBL" id="FO203503">
    <property type="protein sequence ID" value="CCK81683.1"/>
    <property type="molecule type" value="Genomic_DNA"/>
</dbReference>
<dbReference type="AlphaFoldDB" id="K0NNR2"/>
<dbReference type="KEGG" id="dto:TOL2_C35260"/>